<comment type="caution">
    <text evidence="2">The sequence shown here is derived from an EMBL/GenBank/DDBJ whole genome shotgun (WGS) entry which is preliminary data.</text>
</comment>
<evidence type="ECO:0000313" key="2">
    <source>
        <dbReference type="EMBL" id="KAK4226286.1"/>
    </source>
</evidence>
<dbReference type="SUPFAM" id="SSF53167">
    <property type="entry name" value="Purine and uridine phosphorylases"/>
    <property type="match status" value="1"/>
</dbReference>
<evidence type="ECO:0000259" key="1">
    <source>
        <dbReference type="Pfam" id="PF01048"/>
    </source>
</evidence>
<dbReference type="GO" id="GO:0009116">
    <property type="term" value="P:nucleoside metabolic process"/>
    <property type="evidence" value="ECO:0007669"/>
    <property type="project" value="InterPro"/>
</dbReference>
<organism evidence="2 3">
    <name type="scientific">Podospora fimiseda</name>
    <dbReference type="NCBI Taxonomy" id="252190"/>
    <lineage>
        <taxon>Eukaryota</taxon>
        <taxon>Fungi</taxon>
        <taxon>Dikarya</taxon>
        <taxon>Ascomycota</taxon>
        <taxon>Pezizomycotina</taxon>
        <taxon>Sordariomycetes</taxon>
        <taxon>Sordariomycetidae</taxon>
        <taxon>Sordariales</taxon>
        <taxon>Podosporaceae</taxon>
        <taxon>Podospora</taxon>
    </lineage>
</organism>
<protein>
    <submittedName>
        <fullName evidence="2">Phosphorylase superfamily protein</fullName>
    </submittedName>
</protein>
<reference evidence="2" key="1">
    <citation type="journal article" date="2023" name="Mol. Phylogenet. Evol.">
        <title>Genome-scale phylogeny and comparative genomics of the fungal order Sordariales.</title>
        <authorList>
            <person name="Hensen N."/>
            <person name="Bonometti L."/>
            <person name="Westerberg I."/>
            <person name="Brannstrom I.O."/>
            <person name="Guillou S."/>
            <person name="Cros-Aarteil S."/>
            <person name="Calhoun S."/>
            <person name="Haridas S."/>
            <person name="Kuo A."/>
            <person name="Mondo S."/>
            <person name="Pangilinan J."/>
            <person name="Riley R."/>
            <person name="LaButti K."/>
            <person name="Andreopoulos B."/>
            <person name="Lipzen A."/>
            <person name="Chen C."/>
            <person name="Yan M."/>
            <person name="Daum C."/>
            <person name="Ng V."/>
            <person name="Clum A."/>
            <person name="Steindorff A."/>
            <person name="Ohm R.A."/>
            <person name="Martin F."/>
            <person name="Silar P."/>
            <person name="Natvig D.O."/>
            <person name="Lalanne C."/>
            <person name="Gautier V."/>
            <person name="Ament-Velasquez S.L."/>
            <person name="Kruys A."/>
            <person name="Hutchinson M.I."/>
            <person name="Powell A.J."/>
            <person name="Barry K."/>
            <person name="Miller A.N."/>
            <person name="Grigoriev I.V."/>
            <person name="Debuchy R."/>
            <person name="Gladieux P."/>
            <person name="Hiltunen Thoren M."/>
            <person name="Johannesson H."/>
        </authorList>
    </citation>
    <scope>NUCLEOTIDE SEQUENCE</scope>
    <source>
        <strain evidence="2">CBS 990.96</strain>
    </source>
</reference>
<accession>A0AAN7BMY5</accession>
<sequence length="406" mass="45149">MFDFFWDTDDDPYQKASRDSNHYRTGRIGRDNVALLLSGMGKVNAARALSDLLSNYPNIRLALVVGICGGVPEPKTLGNKELFQILLGDVVISSNIVQLDFGRQIPTGFQVKKGGVKESIGKAERDVEILLDSLKTPHSKIRLEKKADSVLKELQDSTTLANSKITGERKAKYRHFGTAEDKLFSSDRVHRHKSNSSDCSCDDNNVCSLALVSTCDEIGCDLGQVVTSRDRLMARQKWENVVGEEGQEPQSFATLIGTMGSSDTIIGSAKHRDQLTQEHSLIAFEMEGADVWDTPKLSCIVIKGVCDYADSHKNKKWQNYAAATAASTMKALLELRTRPEGPLMSGNFQQAQTNILTRLYPEMKDAWGENTVIKSHHDRHVVGSWGSGWQLNNQLYHCEEHGDHRI</sequence>
<dbReference type="InterPro" id="IPR000845">
    <property type="entry name" value="Nucleoside_phosphorylase_d"/>
</dbReference>
<dbReference type="PANTHER" id="PTHR46082:SF6">
    <property type="entry name" value="AAA+ ATPASE DOMAIN-CONTAINING PROTEIN-RELATED"/>
    <property type="match status" value="1"/>
</dbReference>
<dbReference type="InterPro" id="IPR053137">
    <property type="entry name" value="NLR-like"/>
</dbReference>
<reference evidence="2" key="2">
    <citation type="submission" date="2023-05" db="EMBL/GenBank/DDBJ databases">
        <authorList>
            <consortium name="Lawrence Berkeley National Laboratory"/>
            <person name="Steindorff A."/>
            <person name="Hensen N."/>
            <person name="Bonometti L."/>
            <person name="Westerberg I."/>
            <person name="Brannstrom I.O."/>
            <person name="Guillou S."/>
            <person name="Cros-Aarteil S."/>
            <person name="Calhoun S."/>
            <person name="Haridas S."/>
            <person name="Kuo A."/>
            <person name="Mondo S."/>
            <person name="Pangilinan J."/>
            <person name="Riley R."/>
            <person name="Labutti K."/>
            <person name="Andreopoulos B."/>
            <person name="Lipzen A."/>
            <person name="Chen C."/>
            <person name="Yanf M."/>
            <person name="Daum C."/>
            <person name="Ng V."/>
            <person name="Clum A."/>
            <person name="Ohm R."/>
            <person name="Martin F."/>
            <person name="Silar P."/>
            <person name="Natvig D."/>
            <person name="Lalanne C."/>
            <person name="Gautier V."/>
            <person name="Ament-Velasquez S.L."/>
            <person name="Kruys A."/>
            <person name="Hutchinson M.I."/>
            <person name="Powell A.J."/>
            <person name="Barry K."/>
            <person name="Miller A.N."/>
            <person name="Grigoriev I.V."/>
            <person name="Debuchy R."/>
            <person name="Gladieux P."/>
            <person name="Thoren M.H."/>
            <person name="Johannesson H."/>
        </authorList>
    </citation>
    <scope>NUCLEOTIDE SEQUENCE</scope>
    <source>
        <strain evidence="2">CBS 990.96</strain>
    </source>
</reference>
<dbReference type="GO" id="GO:0003824">
    <property type="term" value="F:catalytic activity"/>
    <property type="evidence" value="ECO:0007669"/>
    <property type="project" value="InterPro"/>
</dbReference>
<keyword evidence="3" id="KW-1185">Reference proteome</keyword>
<dbReference type="EMBL" id="MU865350">
    <property type="protein sequence ID" value="KAK4226286.1"/>
    <property type="molecule type" value="Genomic_DNA"/>
</dbReference>
<dbReference type="Proteomes" id="UP001301958">
    <property type="component" value="Unassembled WGS sequence"/>
</dbReference>
<feature type="domain" description="Nucleoside phosphorylase" evidence="1">
    <location>
        <begin position="12"/>
        <end position="106"/>
    </location>
</feature>
<dbReference type="InterPro" id="IPR035994">
    <property type="entry name" value="Nucleoside_phosphorylase_sf"/>
</dbReference>
<dbReference type="AlphaFoldDB" id="A0AAN7BMY5"/>
<dbReference type="Gene3D" id="3.40.50.1580">
    <property type="entry name" value="Nucleoside phosphorylase domain"/>
    <property type="match status" value="1"/>
</dbReference>
<dbReference type="Pfam" id="PF01048">
    <property type="entry name" value="PNP_UDP_1"/>
    <property type="match status" value="1"/>
</dbReference>
<dbReference type="PANTHER" id="PTHR46082">
    <property type="entry name" value="ATP/GTP-BINDING PROTEIN-RELATED"/>
    <property type="match status" value="1"/>
</dbReference>
<name>A0AAN7BMY5_9PEZI</name>
<evidence type="ECO:0000313" key="3">
    <source>
        <dbReference type="Proteomes" id="UP001301958"/>
    </source>
</evidence>
<gene>
    <name evidence="2" type="ORF">QBC38DRAFT_529218</name>
</gene>
<proteinExistence type="predicted"/>